<name>A0AAX4K3K4_9TREE</name>
<evidence type="ECO:0000313" key="2">
    <source>
        <dbReference type="EMBL" id="WWC92200.1"/>
    </source>
</evidence>
<feature type="region of interest" description="Disordered" evidence="1">
    <location>
        <begin position="221"/>
        <end position="249"/>
    </location>
</feature>
<dbReference type="AlphaFoldDB" id="A0AAX4K3K4"/>
<sequence>MDLSDNDNDSRSEHTAVTLFKPEFYADNAGNVSQDTVRQSSDAGSAFLGLPVIYSPQFGDDSAIAETPSANSKGWANALMPQNPIFRNDIDEFAFQFQEDSNDFDQSGTAVEIDQLTKNITSTSLPEFQSIEEFTACKKCISSGSSCEPRVITTRDENSNVLSAFVAKCVRCKRHHSACTHAPDDLKIEYTGKYSLIAAPDLGHKSTAAVRVYGSEREKTEAESKASALTVKSGLDQSGKSRRSSTRKN</sequence>
<dbReference type="Proteomes" id="UP001355207">
    <property type="component" value="Chromosome 10"/>
</dbReference>
<evidence type="ECO:0000313" key="3">
    <source>
        <dbReference type="Proteomes" id="UP001355207"/>
    </source>
</evidence>
<reference evidence="2 3" key="1">
    <citation type="submission" date="2024-01" db="EMBL/GenBank/DDBJ databases">
        <title>Comparative genomics of Cryptococcus and Kwoniella reveals pathogenesis evolution and contrasting modes of karyotype evolution via chromosome fusion or intercentromeric recombination.</title>
        <authorList>
            <person name="Coelho M.A."/>
            <person name="David-Palma M."/>
            <person name="Shea T."/>
            <person name="Bowers K."/>
            <person name="McGinley-Smith S."/>
            <person name="Mohammad A.W."/>
            <person name="Gnirke A."/>
            <person name="Yurkov A.M."/>
            <person name="Nowrousian M."/>
            <person name="Sun S."/>
            <person name="Cuomo C.A."/>
            <person name="Heitman J."/>
        </authorList>
    </citation>
    <scope>NUCLEOTIDE SEQUENCE [LARGE SCALE GENOMIC DNA]</scope>
    <source>
        <strain evidence="2 3">CBS 6074</strain>
    </source>
</reference>
<dbReference type="EMBL" id="CP144107">
    <property type="protein sequence ID" value="WWC92200.1"/>
    <property type="molecule type" value="Genomic_DNA"/>
</dbReference>
<dbReference type="GeneID" id="91097823"/>
<protein>
    <submittedName>
        <fullName evidence="2">Uncharacterized protein</fullName>
    </submittedName>
</protein>
<accession>A0AAX4K3K4</accession>
<organism evidence="2 3">
    <name type="scientific">Kwoniella dendrophila CBS 6074</name>
    <dbReference type="NCBI Taxonomy" id="1295534"/>
    <lineage>
        <taxon>Eukaryota</taxon>
        <taxon>Fungi</taxon>
        <taxon>Dikarya</taxon>
        <taxon>Basidiomycota</taxon>
        <taxon>Agaricomycotina</taxon>
        <taxon>Tremellomycetes</taxon>
        <taxon>Tremellales</taxon>
        <taxon>Cryptococcaceae</taxon>
        <taxon>Kwoniella</taxon>
    </lineage>
</organism>
<evidence type="ECO:0000256" key="1">
    <source>
        <dbReference type="SAM" id="MobiDB-lite"/>
    </source>
</evidence>
<feature type="compositionally biased region" description="Basic residues" evidence="1">
    <location>
        <begin position="240"/>
        <end position="249"/>
    </location>
</feature>
<keyword evidence="3" id="KW-1185">Reference proteome</keyword>
<proteinExistence type="predicted"/>
<gene>
    <name evidence="2" type="ORF">L201_007154</name>
</gene>
<dbReference type="RefSeq" id="XP_066078962.1">
    <property type="nucleotide sequence ID" value="XM_066222865.1"/>
</dbReference>